<reference evidence="1" key="3">
    <citation type="submission" date="2020-02" db="EMBL/GenBank/DDBJ databases">
        <authorList>
            <person name="Matsumoto Y."/>
            <person name="Motooka D."/>
            <person name="Nakamura S."/>
        </authorList>
    </citation>
    <scope>NUCLEOTIDE SEQUENCE</scope>
    <source>
        <strain evidence="1">JCM 16367</strain>
    </source>
</reference>
<dbReference type="Proteomes" id="UP000192374">
    <property type="component" value="Unassembled WGS sequence"/>
</dbReference>
<evidence type="ECO:0000313" key="2">
    <source>
        <dbReference type="EMBL" id="ORB17408.1"/>
    </source>
</evidence>
<dbReference type="KEGG" id="mnv:MNVI_37250"/>
<dbReference type="OrthoDB" id="4628803at2"/>
<accession>A0A7I7PIE2</accession>
<reference evidence="2 3" key="1">
    <citation type="submission" date="2017-02" db="EMBL/GenBank/DDBJ databases">
        <title>The new phylogeny of genus Mycobacterium.</title>
        <authorList>
            <person name="Tortoli E."/>
            <person name="Trovato A."/>
            <person name="Cirillo D.M."/>
        </authorList>
    </citation>
    <scope>NUCLEOTIDE SEQUENCE [LARGE SCALE GENOMIC DNA]</scope>
    <source>
        <strain evidence="2 3">DSM 45145</strain>
    </source>
</reference>
<evidence type="ECO:0000313" key="1">
    <source>
        <dbReference type="EMBL" id="BBY08407.1"/>
    </source>
</evidence>
<keyword evidence="3" id="KW-1185">Reference proteome</keyword>
<evidence type="ECO:0000313" key="4">
    <source>
        <dbReference type="Proteomes" id="UP000466894"/>
    </source>
</evidence>
<organism evidence="1 4">
    <name type="scientific">Mycobacterium noviomagense</name>
    <dbReference type="NCBI Taxonomy" id="459858"/>
    <lineage>
        <taxon>Bacteria</taxon>
        <taxon>Bacillati</taxon>
        <taxon>Actinomycetota</taxon>
        <taxon>Actinomycetes</taxon>
        <taxon>Mycobacteriales</taxon>
        <taxon>Mycobacteriaceae</taxon>
        <taxon>Mycobacterium</taxon>
    </lineage>
</organism>
<dbReference type="RefSeq" id="WP_083085864.1">
    <property type="nucleotide sequence ID" value="NZ_AP022583.1"/>
</dbReference>
<gene>
    <name evidence="2" type="ORF">BST37_04305</name>
    <name evidence="1" type="ORF">MNVI_37250</name>
</gene>
<dbReference type="EMBL" id="MVIC01000004">
    <property type="protein sequence ID" value="ORB17408.1"/>
    <property type="molecule type" value="Genomic_DNA"/>
</dbReference>
<evidence type="ECO:0000313" key="3">
    <source>
        <dbReference type="Proteomes" id="UP000192374"/>
    </source>
</evidence>
<name>A0A7I7PIE2_9MYCO</name>
<proteinExistence type="predicted"/>
<dbReference type="EMBL" id="AP022583">
    <property type="protein sequence ID" value="BBY08407.1"/>
    <property type="molecule type" value="Genomic_DNA"/>
</dbReference>
<reference evidence="1 4" key="2">
    <citation type="journal article" date="2019" name="Emerg. Microbes Infect.">
        <title>Comprehensive subspecies identification of 175 nontuberculous mycobacteria species based on 7547 genomic profiles.</title>
        <authorList>
            <person name="Matsumoto Y."/>
            <person name="Kinjo T."/>
            <person name="Motooka D."/>
            <person name="Nabeya D."/>
            <person name="Jung N."/>
            <person name="Uechi K."/>
            <person name="Horii T."/>
            <person name="Iida T."/>
            <person name="Fujita J."/>
            <person name="Nakamura S."/>
        </authorList>
    </citation>
    <scope>NUCLEOTIDE SEQUENCE [LARGE SCALE GENOMIC DNA]</scope>
    <source>
        <strain evidence="1 4">JCM 16367</strain>
    </source>
</reference>
<protein>
    <submittedName>
        <fullName evidence="1">Uncharacterized protein</fullName>
    </submittedName>
</protein>
<dbReference type="Proteomes" id="UP000466894">
    <property type="component" value="Chromosome"/>
</dbReference>
<sequence length="158" mass="17255">MSENETVENMRAAVTETNELNSVSQPLGYAVTCQPGAGVGDDDPARRRFNVHRIDHPVGHGPSFDNAAEVRAHLDRLAKLPRWRLDLDDESVTFDSTKLTITDKQSGESFSLKGWKSFGISGMASAQKAPGASVGVRHISVAAEEPPTVGRWNRWDGR</sequence>
<dbReference type="AlphaFoldDB" id="A0A7I7PIE2"/>